<feature type="transmembrane region" description="Helical" evidence="1">
    <location>
        <begin position="39"/>
        <end position="60"/>
    </location>
</feature>
<keyword evidence="1" id="KW-0812">Transmembrane</keyword>
<reference evidence="2 3" key="1">
    <citation type="submission" date="2024-01" db="EMBL/GenBank/DDBJ databases">
        <title>The genomes of 5 underutilized Papilionoideae crops provide insights into root nodulation and disease resistanc.</title>
        <authorList>
            <person name="Jiang F."/>
        </authorList>
    </citation>
    <scope>NUCLEOTIDE SEQUENCE [LARGE SCALE GENOMIC DNA]</scope>
    <source>
        <strain evidence="2">JINMINGXINNONG_FW02</strain>
        <tissue evidence="2">Leaves</tissue>
    </source>
</reference>
<dbReference type="AlphaFoldDB" id="A0AAN9MEL3"/>
<keyword evidence="1" id="KW-1133">Transmembrane helix</keyword>
<name>A0AAN9MEL3_PHACN</name>
<organism evidence="2 3">
    <name type="scientific">Phaseolus coccineus</name>
    <name type="common">Scarlet runner bean</name>
    <name type="synonym">Phaseolus multiflorus</name>
    <dbReference type="NCBI Taxonomy" id="3886"/>
    <lineage>
        <taxon>Eukaryota</taxon>
        <taxon>Viridiplantae</taxon>
        <taxon>Streptophyta</taxon>
        <taxon>Embryophyta</taxon>
        <taxon>Tracheophyta</taxon>
        <taxon>Spermatophyta</taxon>
        <taxon>Magnoliopsida</taxon>
        <taxon>eudicotyledons</taxon>
        <taxon>Gunneridae</taxon>
        <taxon>Pentapetalae</taxon>
        <taxon>rosids</taxon>
        <taxon>fabids</taxon>
        <taxon>Fabales</taxon>
        <taxon>Fabaceae</taxon>
        <taxon>Papilionoideae</taxon>
        <taxon>50 kb inversion clade</taxon>
        <taxon>NPAAA clade</taxon>
        <taxon>indigoferoid/millettioid clade</taxon>
        <taxon>Phaseoleae</taxon>
        <taxon>Phaseolus</taxon>
    </lineage>
</organism>
<dbReference type="EMBL" id="JAYMYR010000007">
    <property type="protein sequence ID" value="KAK7353245.1"/>
    <property type="molecule type" value="Genomic_DNA"/>
</dbReference>
<evidence type="ECO:0000313" key="2">
    <source>
        <dbReference type="EMBL" id="KAK7353245.1"/>
    </source>
</evidence>
<comment type="caution">
    <text evidence="2">The sequence shown here is derived from an EMBL/GenBank/DDBJ whole genome shotgun (WGS) entry which is preliminary data.</text>
</comment>
<accession>A0AAN9MEL3</accession>
<evidence type="ECO:0000256" key="1">
    <source>
        <dbReference type="SAM" id="Phobius"/>
    </source>
</evidence>
<gene>
    <name evidence="2" type="ORF">VNO80_18686</name>
</gene>
<protein>
    <submittedName>
        <fullName evidence="2">Uncharacterized protein</fullName>
    </submittedName>
</protein>
<evidence type="ECO:0000313" key="3">
    <source>
        <dbReference type="Proteomes" id="UP001374584"/>
    </source>
</evidence>
<dbReference type="Proteomes" id="UP001374584">
    <property type="component" value="Unassembled WGS sequence"/>
</dbReference>
<proteinExistence type="predicted"/>
<keyword evidence="1" id="KW-0472">Membrane</keyword>
<feature type="transmembrane region" description="Helical" evidence="1">
    <location>
        <begin position="6"/>
        <end position="32"/>
    </location>
</feature>
<sequence>MVYMNFIFGSYSCFIQIMVHHVGTCTISLHAIMQLSTHTAFACIFSCIFCLWLALFYSHLSPQIMFYWI</sequence>
<keyword evidence="3" id="KW-1185">Reference proteome</keyword>